<comment type="catalytic activity">
    <reaction evidence="10 12">
        <text>O-phospho-L-threonyl-[protein] + H2O = L-threonyl-[protein] + phosphate</text>
        <dbReference type="Rhea" id="RHEA:47004"/>
        <dbReference type="Rhea" id="RHEA-COMP:11060"/>
        <dbReference type="Rhea" id="RHEA-COMP:11605"/>
        <dbReference type="ChEBI" id="CHEBI:15377"/>
        <dbReference type="ChEBI" id="CHEBI:30013"/>
        <dbReference type="ChEBI" id="CHEBI:43474"/>
        <dbReference type="ChEBI" id="CHEBI:61977"/>
        <dbReference type="EC" id="3.1.3.16"/>
    </reaction>
</comment>
<evidence type="ECO:0000256" key="7">
    <source>
        <dbReference type="ARBA" id="ARBA00022912"/>
    </source>
</evidence>
<evidence type="ECO:0000259" key="14">
    <source>
        <dbReference type="PROSITE" id="PS51479"/>
    </source>
</evidence>
<protein>
    <recommendedName>
        <fullName evidence="12">RNA polymerase II subunit B1 CTD phosphatase RPAP2 homolog</fullName>
        <ecNumber evidence="12">3.1.3.16</ecNumber>
    </recommendedName>
</protein>
<dbReference type="Gene3D" id="1.25.40.820">
    <property type="match status" value="1"/>
</dbReference>
<keyword evidence="3 12" id="KW-0479">Metal-binding</keyword>
<evidence type="ECO:0000256" key="4">
    <source>
        <dbReference type="ARBA" id="ARBA00022771"/>
    </source>
</evidence>
<keyword evidence="8 12" id="KW-0539">Nucleus</keyword>
<keyword evidence="5 12" id="KW-0378">Hydrolase</keyword>
<comment type="caution">
    <text evidence="15">The sequence shown here is derived from an EMBL/GenBank/DDBJ whole genome shotgun (WGS) entry which is preliminary data.</text>
</comment>
<gene>
    <name evidence="15" type="ORF">ACHHYP_03750</name>
</gene>
<evidence type="ECO:0000256" key="9">
    <source>
        <dbReference type="ARBA" id="ARBA00047761"/>
    </source>
</evidence>
<dbReference type="EC" id="3.1.3.16" evidence="12"/>
<name>A0A1V9Z3C7_ACHHY</name>
<dbReference type="GO" id="GO:0008420">
    <property type="term" value="F:RNA polymerase II CTD heptapeptide repeat phosphatase activity"/>
    <property type="evidence" value="ECO:0007669"/>
    <property type="project" value="UniProtKB-UniRule"/>
</dbReference>
<evidence type="ECO:0000313" key="15">
    <source>
        <dbReference type="EMBL" id="OQR92407.1"/>
    </source>
</evidence>
<dbReference type="GO" id="GO:0005737">
    <property type="term" value="C:cytoplasm"/>
    <property type="evidence" value="ECO:0007669"/>
    <property type="project" value="TreeGrafter"/>
</dbReference>
<dbReference type="Pfam" id="PF04181">
    <property type="entry name" value="RPAP2_Rtr1"/>
    <property type="match status" value="1"/>
</dbReference>
<keyword evidence="6 12" id="KW-0862">Zinc</keyword>
<dbReference type="EMBL" id="JNBR01000462">
    <property type="protein sequence ID" value="OQR92407.1"/>
    <property type="molecule type" value="Genomic_DNA"/>
</dbReference>
<evidence type="ECO:0000313" key="16">
    <source>
        <dbReference type="Proteomes" id="UP000243579"/>
    </source>
</evidence>
<dbReference type="Proteomes" id="UP000243579">
    <property type="component" value="Unassembled WGS sequence"/>
</dbReference>
<feature type="region of interest" description="Disordered" evidence="13">
    <location>
        <begin position="214"/>
        <end position="268"/>
    </location>
</feature>
<dbReference type="GO" id="GO:0008270">
    <property type="term" value="F:zinc ion binding"/>
    <property type="evidence" value="ECO:0007669"/>
    <property type="project" value="UniProtKB-KW"/>
</dbReference>
<dbReference type="InterPro" id="IPR038534">
    <property type="entry name" value="Rtr1/RPAP2_sf"/>
</dbReference>
<evidence type="ECO:0000256" key="12">
    <source>
        <dbReference type="RuleBase" id="RU367080"/>
    </source>
</evidence>
<dbReference type="InterPro" id="IPR007308">
    <property type="entry name" value="Rtr1/RPAP2_dom"/>
</dbReference>
<evidence type="ECO:0000256" key="6">
    <source>
        <dbReference type="ARBA" id="ARBA00022833"/>
    </source>
</evidence>
<dbReference type="OrthoDB" id="2590500at2759"/>
<reference evidence="15 16" key="1">
    <citation type="journal article" date="2014" name="Genome Biol. Evol.">
        <title>The secreted proteins of Achlya hypogyna and Thraustotheca clavata identify the ancestral oomycete secretome and reveal gene acquisitions by horizontal gene transfer.</title>
        <authorList>
            <person name="Misner I."/>
            <person name="Blouin N."/>
            <person name="Leonard G."/>
            <person name="Richards T.A."/>
            <person name="Lane C.E."/>
        </authorList>
    </citation>
    <scope>NUCLEOTIDE SEQUENCE [LARGE SCALE GENOMIC DNA]</scope>
    <source>
        <strain evidence="15 16">ATCC 48635</strain>
    </source>
</reference>
<dbReference type="GO" id="GO:0005634">
    <property type="term" value="C:nucleus"/>
    <property type="evidence" value="ECO:0007669"/>
    <property type="project" value="UniProtKB-SubCell"/>
</dbReference>
<comment type="catalytic activity">
    <reaction evidence="9 12">
        <text>O-phospho-L-seryl-[protein] + H2O = L-seryl-[protein] + phosphate</text>
        <dbReference type="Rhea" id="RHEA:20629"/>
        <dbReference type="Rhea" id="RHEA-COMP:9863"/>
        <dbReference type="Rhea" id="RHEA-COMP:11604"/>
        <dbReference type="ChEBI" id="CHEBI:15377"/>
        <dbReference type="ChEBI" id="CHEBI:29999"/>
        <dbReference type="ChEBI" id="CHEBI:43474"/>
        <dbReference type="ChEBI" id="CHEBI:83421"/>
        <dbReference type="EC" id="3.1.3.16"/>
    </reaction>
</comment>
<evidence type="ECO:0000256" key="2">
    <source>
        <dbReference type="ARBA" id="ARBA00005676"/>
    </source>
</evidence>
<accession>A0A1V9Z3C7</accession>
<evidence type="ECO:0000256" key="11">
    <source>
        <dbReference type="PROSITE-ProRule" id="PRU00812"/>
    </source>
</evidence>
<evidence type="ECO:0000256" key="1">
    <source>
        <dbReference type="ARBA" id="ARBA00004123"/>
    </source>
</evidence>
<feature type="compositionally biased region" description="Basic and acidic residues" evidence="13">
    <location>
        <begin position="219"/>
        <end position="228"/>
    </location>
</feature>
<sequence>MQVTQTDAEHSTAREAFVLMSTLLSPSVPAEYLKLCGRILQERHLRDVFEERAVQHRCGLPTCSNQLKNKKPQKFRISVARREVYSAREEQQFCSESCLKAARSFIALLPVKPIQMLPSIHQVFGTSKPNPSDYRPGAAVLQATPARSKPKHAQPKVVWSKQPGMGIVERANAKPISIVEHKAPSEPSRDFPSQEHAILIEGFVFPGHKAKKASKTAKAMKEEAKDADAAMQDEDVSDYTSESDSGTDSEMDIVGAADDSSEDSEGNTDVYSAADLSLFASMWWKISEMVTPETLAVVASWHHKTIPVTLEVRSISGAEEERFVHFGSFLLRQMAGISAASGLPCDRRIQGLLQELIHTFRLLQPVEAKEKNEWSAMCFLFLLICHKCTPETLSTLPSLTETLALCRLDTAEMQQLVGIFYNTEAFNTMVLADEMDQPVEIPVRTLASKGVSKKQCRKCRRATDVCICEGRANQESQFSDAEVALMLQESLKIQDMSAFGITDGNDDDQDETMSA</sequence>
<evidence type="ECO:0000256" key="5">
    <source>
        <dbReference type="ARBA" id="ARBA00022801"/>
    </source>
</evidence>
<proteinExistence type="inferred from homology"/>
<keyword evidence="16" id="KW-1185">Reference proteome</keyword>
<evidence type="ECO:0000256" key="10">
    <source>
        <dbReference type="ARBA" id="ARBA00048336"/>
    </source>
</evidence>
<evidence type="ECO:0000256" key="13">
    <source>
        <dbReference type="SAM" id="MobiDB-lite"/>
    </source>
</evidence>
<evidence type="ECO:0000256" key="8">
    <source>
        <dbReference type="ARBA" id="ARBA00023242"/>
    </source>
</evidence>
<comment type="subcellular location">
    <subcellularLocation>
        <location evidence="1 12">Nucleus</location>
    </subcellularLocation>
</comment>
<organism evidence="15 16">
    <name type="scientific">Achlya hypogyna</name>
    <name type="common">Oomycete</name>
    <name type="synonym">Protoachlya hypogyna</name>
    <dbReference type="NCBI Taxonomy" id="1202772"/>
    <lineage>
        <taxon>Eukaryota</taxon>
        <taxon>Sar</taxon>
        <taxon>Stramenopiles</taxon>
        <taxon>Oomycota</taxon>
        <taxon>Saprolegniomycetes</taxon>
        <taxon>Saprolegniales</taxon>
        <taxon>Achlyaceae</taxon>
        <taxon>Achlya</taxon>
    </lineage>
</organism>
<comment type="similarity">
    <text evidence="2 11 12">Belongs to the RPAP2 family.</text>
</comment>
<feature type="domain" description="RTR1-type" evidence="14">
    <location>
        <begin position="35"/>
        <end position="118"/>
    </location>
</feature>
<dbReference type="PROSITE" id="PS51479">
    <property type="entry name" value="ZF_RTR1"/>
    <property type="match status" value="1"/>
</dbReference>
<dbReference type="PANTHER" id="PTHR14732:SF0">
    <property type="entry name" value="RNA POLYMERASE II SUBUNIT B1 CTD PHOSPHATASE RPAP2-RELATED"/>
    <property type="match status" value="1"/>
</dbReference>
<dbReference type="AlphaFoldDB" id="A0A1V9Z3C7"/>
<dbReference type="STRING" id="1202772.A0A1V9Z3C7"/>
<evidence type="ECO:0000256" key="3">
    <source>
        <dbReference type="ARBA" id="ARBA00022723"/>
    </source>
</evidence>
<comment type="function">
    <text evidence="12">Putative RNA polymerase II subunit B1 C-terminal domain (CTD) phosphatase involved in RNA polymerase II transcription regulation.</text>
</comment>
<dbReference type="GO" id="GO:0043175">
    <property type="term" value="F:RNA polymerase core enzyme binding"/>
    <property type="evidence" value="ECO:0007669"/>
    <property type="project" value="UniProtKB-UniRule"/>
</dbReference>
<keyword evidence="4 12" id="KW-0863">Zinc-finger</keyword>
<dbReference type="InterPro" id="IPR039693">
    <property type="entry name" value="Rtr1/RPAP2"/>
</dbReference>
<dbReference type="PANTHER" id="PTHR14732">
    <property type="entry name" value="RNA POLYMERASE II SUBUNIT B1 CTD PHOSPHATASE RPAP2-RELATED"/>
    <property type="match status" value="1"/>
</dbReference>
<keyword evidence="7 12" id="KW-0904">Protein phosphatase</keyword>